<keyword evidence="2" id="KW-1185">Reference proteome</keyword>
<sequence length="128" mass="14416">MSILTTGVAHIIDAVKDLLDLIDSQHPLNISTDRDEKDNSFIKITFQLKNGKSELRIYNNGGSFYYFNLDGKNLERIDFNDGNLTDTGGAFHKALKALIMFDRQYSPQQVKNVDSLIDRASFGLSEVN</sequence>
<proteinExistence type="predicted"/>
<evidence type="ECO:0000313" key="1">
    <source>
        <dbReference type="EMBL" id="AFY94286.1"/>
    </source>
</evidence>
<reference evidence="1 2" key="1">
    <citation type="submission" date="2012-05" db="EMBL/GenBank/DDBJ databases">
        <title>Finished chromosome of genome of Chamaesiphon sp. PCC 6605.</title>
        <authorList>
            <consortium name="US DOE Joint Genome Institute"/>
            <person name="Gugger M."/>
            <person name="Coursin T."/>
            <person name="Rippka R."/>
            <person name="Tandeau De Marsac N."/>
            <person name="Huntemann M."/>
            <person name="Wei C.-L."/>
            <person name="Han J."/>
            <person name="Detter J.C."/>
            <person name="Han C."/>
            <person name="Tapia R."/>
            <person name="Chen A."/>
            <person name="Kyrpides N."/>
            <person name="Mavromatis K."/>
            <person name="Markowitz V."/>
            <person name="Szeto E."/>
            <person name="Ivanova N."/>
            <person name="Pagani I."/>
            <person name="Pati A."/>
            <person name="Goodwin L."/>
            <person name="Nordberg H.P."/>
            <person name="Cantor M.N."/>
            <person name="Hua S.X."/>
            <person name="Woyke T."/>
            <person name="Kerfeld C.A."/>
        </authorList>
    </citation>
    <scope>NUCLEOTIDE SEQUENCE [LARGE SCALE GENOMIC DNA]</scope>
    <source>
        <strain evidence="2">ATCC 27169 / PCC 6605</strain>
    </source>
</reference>
<accession>K9UIP2</accession>
<organism evidence="1 2">
    <name type="scientific">Chamaesiphon minutus (strain ATCC 27169 / PCC 6605)</name>
    <dbReference type="NCBI Taxonomy" id="1173020"/>
    <lineage>
        <taxon>Bacteria</taxon>
        <taxon>Bacillati</taxon>
        <taxon>Cyanobacteriota</taxon>
        <taxon>Cyanophyceae</taxon>
        <taxon>Gomontiellales</taxon>
        <taxon>Chamaesiphonaceae</taxon>
        <taxon>Chamaesiphon</taxon>
    </lineage>
</organism>
<dbReference type="HOGENOM" id="CLU_1955684_0_0_3"/>
<dbReference type="Proteomes" id="UP000010366">
    <property type="component" value="Chromosome"/>
</dbReference>
<dbReference type="EMBL" id="CP003600">
    <property type="protein sequence ID" value="AFY94286.1"/>
    <property type="molecule type" value="Genomic_DNA"/>
</dbReference>
<dbReference type="AlphaFoldDB" id="K9UIP2"/>
<dbReference type="STRING" id="1173020.Cha6605_3279"/>
<dbReference type="KEGG" id="cmp:Cha6605_3279"/>
<gene>
    <name evidence="1" type="ORF">Cha6605_3279</name>
</gene>
<evidence type="ECO:0000313" key="2">
    <source>
        <dbReference type="Proteomes" id="UP000010366"/>
    </source>
</evidence>
<name>K9UIP2_CHAP6</name>
<protein>
    <submittedName>
        <fullName evidence="1">Uncharacterized protein</fullName>
    </submittedName>
</protein>
<dbReference type="RefSeq" id="WP_015160424.1">
    <property type="nucleotide sequence ID" value="NC_019697.1"/>
</dbReference>